<dbReference type="NCBIfam" id="TIGR00768">
    <property type="entry name" value="rimK_fam"/>
    <property type="match status" value="1"/>
</dbReference>
<dbReference type="GO" id="GO:0005524">
    <property type="term" value="F:ATP binding"/>
    <property type="evidence" value="ECO:0007669"/>
    <property type="project" value="UniProtKB-UniRule"/>
</dbReference>
<reference evidence="6 7" key="1">
    <citation type="submission" date="2019-09" db="EMBL/GenBank/DDBJ databases">
        <title>Isolation and complete genome sequencing of Methylocystis species.</title>
        <authorList>
            <person name="Rumah B.L."/>
            <person name="Stead C.E."/>
            <person name="Stevens B.C."/>
            <person name="Minton N.P."/>
            <person name="Grosse-Honebrink A."/>
            <person name="Zhang Y."/>
        </authorList>
    </citation>
    <scope>NUCLEOTIDE SEQUENCE [LARGE SCALE GENOMIC DNA]</scope>
    <source>
        <strain evidence="6 7">BRCS2</strain>
    </source>
</reference>
<dbReference type="PROSITE" id="PS50975">
    <property type="entry name" value="ATP_GRASP"/>
    <property type="match status" value="1"/>
</dbReference>
<keyword evidence="3 4" id="KW-0067">ATP-binding</keyword>
<dbReference type="PANTHER" id="PTHR21621">
    <property type="entry name" value="RIBOSOMAL PROTEIN S6 MODIFICATION PROTEIN"/>
    <property type="match status" value="1"/>
</dbReference>
<dbReference type="Gene3D" id="3.40.50.20">
    <property type="match status" value="1"/>
</dbReference>
<evidence type="ECO:0000256" key="4">
    <source>
        <dbReference type="PROSITE-ProRule" id="PRU00409"/>
    </source>
</evidence>
<dbReference type="InterPro" id="IPR004666">
    <property type="entry name" value="Rp_bS6_RimK/Lys_biosynth_LsyX"/>
</dbReference>
<dbReference type="GO" id="GO:0046872">
    <property type="term" value="F:metal ion binding"/>
    <property type="evidence" value="ECO:0007669"/>
    <property type="project" value="UniProtKB-KW"/>
</dbReference>
<evidence type="ECO:0000256" key="3">
    <source>
        <dbReference type="ARBA" id="ARBA00022840"/>
    </source>
</evidence>
<keyword evidence="1" id="KW-0479">Metal-binding</keyword>
<evidence type="ECO:0000313" key="6">
    <source>
        <dbReference type="EMBL" id="QGM99559.1"/>
    </source>
</evidence>
<feature type="domain" description="ATP-grasp" evidence="5">
    <location>
        <begin position="124"/>
        <end position="305"/>
    </location>
</feature>
<keyword evidence="7" id="KW-1185">Reference proteome</keyword>
<dbReference type="Proteomes" id="UP000422569">
    <property type="component" value="Chromosome"/>
</dbReference>
<dbReference type="PANTHER" id="PTHR21621:SF0">
    <property type="entry name" value="BETA-CITRYLGLUTAMATE SYNTHASE B-RELATED"/>
    <property type="match status" value="1"/>
</dbReference>
<accession>A0A6B8MD60</accession>
<keyword evidence="2 4" id="KW-0547">Nucleotide-binding</keyword>
<dbReference type="AlphaFoldDB" id="A0A6B8MD60"/>
<dbReference type="EMBL" id="CP044331">
    <property type="protein sequence ID" value="QGM99559.1"/>
    <property type="molecule type" value="Genomic_DNA"/>
</dbReference>
<proteinExistence type="predicted"/>
<gene>
    <name evidence="6" type="ORF">F7D14_05055</name>
</gene>
<evidence type="ECO:0000259" key="5">
    <source>
        <dbReference type="PROSITE" id="PS50975"/>
    </source>
</evidence>
<evidence type="ECO:0000256" key="1">
    <source>
        <dbReference type="ARBA" id="ARBA00022723"/>
    </source>
</evidence>
<name>A0A6B8MD60_9HYPH</name>
<keyword evidence="6" id="KW-0436">Ligase</keyword>
<dbReference type="InterPro" id="IPR013651">
    <property type="entry name" value="ATP-grasp_RimK-type"/>
</dbReference>
<dbReference type="Pfam" id="PF08443">
    <property type="entry name" value="RimK"/>
    <property type="match status" value="1"/>
</dbReference>
<dbReference type="GO" id="GO:0005737">
    <property type="term" value="C:cytoplasm"/>
    <property type="evidence" value="ECO:0007669"/>
    <property type="project" value="TreeGrafter"/>
</dbReference>
<organism evidence="6 7">
    <name type="scientific">Methylocystis parvus</name>
    <dbReference type="NCBI Taxonomy" id="134"/>
    <lineage>
        <taxon>Bacteria</taxon>
        <taxon>Pseudomonadati</taxon>
        <taxon>Pseudomonadota</taxon>
        <taxon>Alphaproteobacteria</taxon>
        <taxon>Hyphomicrobiales</taxon>
        <taxon>Methylocystaceae</taxon>
        <taxon>Methylocystis</taxon>
    </lineage>
</organism>
<evidence type="ECO:0000256" key="2">
    <source>
        <dbReference type="ARBA" id="ARBA00022741"/>
    </source>
</evidence>
<evidence type="ECO:0000313" key="7">
    <source>
        <dbReference type="Proteomes" id="UP000422569"/>
    </source>
</evidence>
<dbReference type="KEGG" id="mpar:F7D14_05055"/>
<dbReference type="SUPFAM" id="SSF56059">
    <property type="entry name" value="Glutathione synthetase ATP-binding domain-like"/>
    <property type="match status" value="1"/>
</dbReference>
<protein>
    <submittedName>
        <fullName evidence="6">RimK family alpha-L-glutamate ligase</fullName>
    </submittedName>
</protein>
<dbReference type="Gene3D" id="3.30.470.20">
    <property type="entry name" value="ATP-grasp fold, B domain"/>
    <property type="match status" value="1"/>
</dbReference>
<sequence length="319" mass="33943">MTLEALRAKPPGGALVRKTPRVAVFTDKLDWHVEHTLAAFRALGATPVAVRLFACRIDTTRPHGLAIPGFRGLPDLAIVRAIGDGSLEAITMRLGVLHALEALGVPLVNGARAIERCTDKSMASFLLARAGVPAPETFATQSLAQARAIARRELPKGPLVMKPLFGAQGWGVRLIEKESDIPSTEEARGVFYLQRFVGPSRPPYEDMRILVSRGEAVAAMKRRSSHWITNVRQGARPVAAAPTKAERDMALAASEAMGTVMAGVDLIAGADGKPMALEVNSMPGWSGLQRIAPFSIAERLAADALAMIPSPRTAGRGLG</sequence>
<dbReference type="InterPro" id="IPR011761">
    <property type="entry name" value="ATP-grasp"/>
</dbReference>
<dbReference type="GO" id="GO:0016879">
    <property type="term" value="F:ligase activity, forming carbon-nitrogen bonds"/>
    <property type="evidence" value="ECO:0007669"/>
    <property type="project" value="TreeGrafter"/>
</dbReference>